<keyword evidence="3" id="KW-1185">Reference proteome</keyword>
<evidence type="ECO:0000313" key="3">
    <source>
        <dbReference type="Proteomes" id="UP000241818"/>
    </source>
</evidence>
<dbReference type="OrthoDB" id="4737394at2759"/>
<sequence length="315" mass="35247">MSLQDHLVIAKAVVCATAAKLSAWAREVTRLRTSSEPLATNETSEPKGAFELFSNLPPELQLKIWALALPGARVVEVKAKRVKKTLGRFRTPPAAETIDPKYWYLTVLFEPIALMSVCRDSRAVALKYYQLSFGRCLKHPIYFDNSRDIILGASLDILIAFCNWSNDGSSISEDGVRYLAVDPLHVYNLSTKTFHKLPRSWSVPRLAELVTIVGSLKEVYILDLEQNPADMFRVLFVVKLALAIGRHYVQIAASRVPADGDSAPVEEAIPLLTTLQYQYNWPVHDMQEMLLANLVYQEKCRNLSVLAGLSEKGNT</sequence>
<proteinExistence type="predicted"/>
<evidence type="ECO:0000259" key="1">
    <source>
        <dbReference type="Pfam" id="PF20150"/>
    </source>
</evidence>
<reference evidence="2 3" key="1">
    <citation type="journal article" date="2018" name="New Phytol.">
        <title>Comparative genomics and transcriptomics depict ericoid mycorrhizal fungi as versatile saprotrophs and plant mutualists.</title>
        <authorList>
            <person name="Martino E."/>
            <person name="Morin E."/>
            <person name="Grelet G.A."/>
            <person name="Kuo A."/>
            <person name="Kohler A."/>
            <person name="Daghino S."/>
            <person name="Barry K.W."/>
            <person name="Cichocki N."/>
            <person name="Clum A."/>
            <person name="Dockter R.B."/>
            <person name="Hainaut M."/>
            <person name="Kuo R.C."/>
            <person name="LaButti K."/>
            <person name="Lindahl B.D."/>
            <person name="Lindquist E.A."/>
            <person name="Lipzen A."/>
            <person name="Khouja H.R."/>
            <person name="Magnuson J."/>
            <person name="Murat C."/>
            <person name="Ohm R.A."/>
            <person name="Singer S.W."/>
            <person name="Spatafora J.W."/>
            <person name="Wang M."/>
            <person name="Veneault-Fourrey C."/>
            <person name="Henrissat B."/>
            <person name="Grigoriev I.V."/>
            <person name="Martin F.M."/>
            <person name="Perotto S."/>
        </authorList>
    </citation>
    <scope>NUCLEOTIDE SEQUENCE [LARGE SCALE GENOMIC DNA]</scope>
    <source>
        <strain evidence="2 3">ATCC 22711</strain>
    </source>
</reference>
<dbReference type="EMBL" id="KZ679015">
    <property type="protein sequence ID" value="PSS12216.1"/>
    <property type="molecule type" value="Genomic_DNA"/>
</dbReference>
<dbReference type="PANTHER" id="PTHR35910">
    <property type="entry name" value="2EXR DOMAIN-CONTAINING PROTEIN"/>
    <property type="match status" value="1"/>
</dbReference>
<accession>A0A2T3AU71</accession>
<evidence type="ECO:0000313" key="2">
    <source>
        <dbReference type="EMBL" id="PSS12216.1"/>
    </source>
</evidence>
<dbReference type="AlphaFoldDB" id="A0A2T3AU71"/>
<name>A0A2T3AU71_AMORE</name>
<dbReference type="InterPro" id="IPR045518">
    <property type="entry name" value="2EXR"/>
</dbReference>
<gene>
    <name evidence="2" type="ORF">M430DRAFT_29942</name>
</gene>
<protein>
    <recommendedName>
        <fullName evidence="1">2EXR domain-containing protein</fullName>
    </recommendedName>
</protein>
<dbReference type="PANTHER" id="PTHR35910:SF6">
    <property type="entry name" value="2EXR DOMAIN-CONTAINING PROTEIN"/>
    <property type="match status" value="1"/>
</dbReference>
<dbReference type="Proteomes" id="UP000241818">
    <property type="component" value="Unassembled WGS sequence"/>
</dbReference>
<dbReference type="RefSeq" id="XP_024718214.1">
    <property type="nucleotide sequence ID" value="XM_024865921.1"/>
</dbReference>
<dbReference type="InParanoid" id="A0A2T3AU71"/>
<organism evidence="2 3">
    <name type="scientific">Amorphotheca resinae ATCC 22711</name>
    <dbReference type="NCBI Taxonomy" id="857342"/>
    <lineage>
        <taxon>Eukaryota</taxon>
        <taxon>Fungi</taxon>
        <taxon>Dikarya</taxon>
        <taxon>Ascomycota</taxon>
        <taxon>Pezizomycotina</taxon>
        <taxon>Leotiomycetes</taxon>
        <taxon>Helotiales</taxon>
        <taxon>Amorphothecaceae</taxon>
        <taxon>Amorphotheca</taxon>
    </lineage>
</organism>
<dbReference type="GeneID" id="36574002"/>
<dbReference type="Pfam" id="PF20150">
    <property type="entry name" value="2EXR"/>
    <property type="match status" value="1"/>
</dbReference>
<feature type="domain" description="2EXR" evidence="1">
    <location>
        <begin position="50"/>
        <end position="150"/>
    </location>
</feature>